<dbReference type="Gene3D" id="3.40.50.2000">
    <property type="entry name" value="Glycogen Phosphorylase B"/>
    <property type="match status" value="1"/>
</dbReference>
<accession>X0UKY3</accession>
<sequence>MNILIIQEFGLGDLILSIPIIASIKQNYKNSILTIPLAKNLSALADLIP</sequence>
<proteinExistence type="predicted"/>
<protein>
    <recommendedName>
        <fullName evidence="2">Glycosyltransferase family 9 protein</fullName>
    </recommendedName>
</protein>
<organism evidence="1">
    <name type="scientific">marine sediment metagenome</name>
    <dbReference type="NCBI Taxonomy" id="412755"/>
    <lineage>
        <taxon>unclassified sequences</taxon>
        <taxon>metagenomes</taxon>
        <taxon>ecological metagenomes</taxon>
    </lineage>
</organism>
<name>X0UKY3_9ZZZZ</name>
<comment type="caution">
    <text evidence="1">The sequence shown here is derived from an EMBL/GenBank/DDBJ whole genome shotgun (WGS) entry which is preliminary data.</text>
</comment>
<gene>
    <name evidence="1" type="ORF">S01H1_25374</name>
</gene>
<dbReference type="AlphaFoldDB" id="X0UKY3"/>
<feature type="non-terminal residue" evidence="1">
    <location>
        <position position="49"/>
    </location>
</feature>
<dbReference type="SUPFAM" id="SSF53756">
    <property type="entry name" value="UDP-Glycosyltransferase/glycogen phosphorylase"/>
    <property type="match status" value="1"/>
</dbReference>
<evidence type="ECO:0008006" key="2">
    <source>
        <dbReference type="Google" id="ProtNLM"/>
    </source>
</evidence>
<dbReference type="EMBL" id="BARS01015321">
    <property type="protein sequence ID" value="GAF89150.1"/>
    <property type="molecule type" value="Genomic_DNA"/>
</dbReference>
<reference evidence="1" key="1">
    <citation type="journal article" date="2014" name="Front. Microbiol.">
        <title>High frequency of phylogenetically diverse reductive dehalogenase-homologous genes in deep subseafloor sedimentary metagenomes.</title>
        <authorList>
            <person name="Kawai M."/>
            <person name="Futagami T."/>
            <person name="Toyoda A."/>
            <person name="Takaki Y."/>
            <person name="Nishi S."/>
            <person name="Hori S."/>
            <person name="Arai W."/>
            <person name="Tsubouchi T."/>
            <person name="Morono Y."/>
            <person name="Uchiyama I."/>
            <person name="Ito T."/>
            <person name="Fujiyama A."/>
            <person name="Inagaki F."/>
            <person name="Takami H."/>
        </authorList>
    </citation>
    <scope>NUCLEOTIDE SEQUENCE</scope>
    <source>
        <strain evidence="1">Expedition CK06-06</strain>
    </source>
</reference>
<evidence type="ECO:0000313" key="1">
    <source>
        <dbReference type="EMBL" id="GAF89150.1"/>
    </source>
</evidence>